<dbReference type="EMBL" id="CP003789">
    <property type="protein sequence ID" value="AGA64883.1"/>
    <property type="molecule type" value="Genomic_DNA"/>
</dbReference>
<dbReference type="Proteomes" id="UP000010799">
    <property type="component" value="Chromosome"/>
</dbReference>
<reference evidence="1 2" key="1">
    <citation type="journal article" date="2012" name="Stand. Genomic Sci.">
        <title>Complete genome sequence of Liberibacter crescens BT-1.</title>
        <authorList>
            <person name="Leonard M.T."/>
            <person name="Fagen J.R."/>
            <person name="Davis-Richardson A.G."/>
            <person name="Davis M.J."/>
            <person name="Triplett E.W."/>
        </authorList>
    </citation>
    <scope>NUCLEOTIDE SEQUENCE [LARGE SCALE GENOMIC DNA]</scope>
    <source>
        <strain evidence="1 2">BT-1</strain>
    </source>
</reference>
<evidence type="ECO:0000313" key="2">
    <source>
        <dbReference type="Proteomes" id="UP000010799"/>
    </source>
</evidence>
<dbReference type="PATRIC" id="fig|1215343.11.peg.918"/>
<dbReference type="HOGENOM" id="CLU_2494131_0_0_5"/>
<dbReference type="KEGG" id="lcc:B488_08910"/>
<keyword evidence="2" id="KW-1185">Reference proteome</keyword>
<evidence type="ECO:0000313" key="1">
    <source>
        <dbReference type="EMBL" id="AGA64883.1"/>
    </source>
</evidence>
<dbReference type="AlphaFoldDB" id="L0EW38"/>
<dbReference type="eggNOG" id="ENOG50315TE">
    <property type="taxonomic scope" value="Bacteria"/>
</dbReference>
<accession>L0EW38</accession>
<name>L0EW38_LIBCB</name>
<organism evidence="1 2">
    <name type="scientific">Liberibacter crescens (strain BT-1)</name>
    <dbReference type="NCBI Taxonomy" id="1215343"/>
    <lineage>
        <taxon>Bacteria</taxon>
        <taxon>Pseudomonadati</taxon>
        <taxon>Pseudomonadota</taxon>
        <taxon>Alphaproteobacteria</taxon>
        <taxon>Hyphomicrobiales</taxon>
        <taxon>Rhizobiaceae</taxon>
        <taxon>Liberibacter</taxon>
    </lineage>
</organism>
<gene>
    <name evidence="1" type="ordered locus">B488_08910</name>
</gene>
<proteinExistence type="predicted"/>
<protein>
    <submittedName>
        <fullName evidence="1">Uncharacterized protein</fullName>
    </submittedName>
</protein>
<sequence length="86" mass="9358">MNLDGIRVDGGVRNDGITENRISALQQLVACRNLLGVRAYEFMIAVAGQGKAISDMGSSVRERTTIADYIKDGLDVLAQHWGYKSS</sequence>